<reference evidence="4 5" key="1">
    <citation type="submission" date="2015-05" db="EMBL/GenBank/DDBJ databases">
        <authorList>
            <person name="Fogelqvist Johan"/>
        </authorList>
    </citation>
    <scope>NUCLEOTIDE SEQUENCE [LARGE SCALE GENOMIC DNA]</scope>
    <source>
        <strain evidence="3">VL1</strain>
        <strain evidence="2">VL2</strain>
    </source>
</reference>
<keyword evidence="4" id="KW-1185">Reference proteome</keyword>
<evidence type="ECO:0000313" key="4">
    <source>
        <dbReference type="Proteomes" id="UP000044602"/>
    </source>
</evidence>
<dbReference type="Gene3D" id="1.20.140.50">
    <property type="entry name" value="alix/aip1 like domains"/>
    <property type="match status" value="1"/>
</dbReference>
<dbReference type="EMBL" id="CVQI01000529">
    <property type="protein sequence ID" value="CRJ97779.1"/>
    <property type="molecule type" value="Genomic_DNA"/>
</dbReference>
<dbReference type="Gene3D" id="1.20.120.560">
    <property type="entry name" value="alix/aip1 in complex with the ypdl late domain"/>
    <property type="match status" value="1"/>
</dbReference>
<protein>
    <recommendedName>
        <fullName evidence="1">ALIX V-shaped domain-containing protein</fullName>
    </recommendedName>
</protein>
<dbReference type="InterPro" id="IPR025304">
    <property type="entry name" value="ALIX_V_dom"/>
</dbReference>
<dbReference type="Proteomes" id="UP000044602">
    <property type="component" value="Unassembled WGS sequence"/>
</dbReference>
<sequence length="80" mass="8932">RSDPRGAQLWAQVAEIDGYFASSTSSDEVVRDKFGQTQDLLELLSASDRVLMDYVPSSRRMDIAEPLKPVIGRLRGAYND</sequence>
<evidence type="ECO:0000259" key="1">
    <source>
        <dbReference type="Pfam" id="PF13949"/>
    </source>
</evidence>
<dbReference type="AlphaFoldDB" id="A0A0G4KHK3"/>
<dbReference type="STRING" id="100787.A0A0G4KHK3"/>
<feature type="non-terminal residue" evidence="2">
    <location>
        <position position="1"/>
    </location>
</feature>
<name>A0A0G4KHK3_VERLO</name>
<feature type="domain" description="ALIX V-shaped" evidence="1">
    <location>
        <begin position="2"/>
        <end position="79"/>
    </location>
</feature>
<evidence type="ECO:0000313" key="3">
    <source>
        <dbReference type="EMBL" id="CRK38259.1"/>
    </source>
</evidence>
<feature type="non-terminal residue" evidence="2">
    <location>
        <position position="80"/>
    </location>
</feature>
<dbReference type="EMBL" id="CVQH01025333">
    <property type="protein sequence ID" value="CRK38259.1"/>
    <property type="molecule type" value="Genomic_DNA"/>
</dbReference>
<evidence type="ECO:0000313" key="2">
    <source>
        <dbReference type="EMBL" id="CRJ97779.1"/>
    </source>
</evidence>
<evidence type="ECO:0000313" key="5">
    <source>
        <dbReference type="Proteomes" id="UP000045706"/>
    </source>
</evidence>
<proteinExistence type="predicted"/>
<gene>
    <name evidence="3" type="ORF">BN1708_020490</name>
    <name evidence="2" type="ORF">BN1723_020827</name>
</gene>
<dbReference type="Pfam" id="PF13949">
    <property type="entry name" value="ALIX_LYPXL_bnd"/>
    <property type="match status" value="1"/>
</dbReference>
<dbReference type="Proteomes" id="UP000045706">
    <property type="component" value="Unassembled WGS sequence"/>
</dbReference>
<organism evidence="2 5">
    <name type="scientific">Verticillium longisporum</name>
    <name type="common">Verticillium dahliae var. longisporum</name>
    <dbReference type="NCBI Taxonomy" id="100787"/>
    <lineage>
        <taxon>Eukaryota</taxon>
        <taxon>Fungi</taxon>
        <taxon>Dikarya</taxon>
        <taxon>Ascomycota</taxon>
        <taxon>Pezizomycotina</taxon>
        <taxon>Sordariomycetes</taxon>
        <taxon>Hypocreomycetidae</taxon>
        <taxon>Glomerellales</taxon>
        <taxon>Plectosphaerellaceae</taxon>
        <taxon>Verticillium</taxon>
    </lineage>
</organism>
<accession>A0A0G4KHK3</accession>